<gene>
    <name evidence="5" type="ORF">RHOBADRAFT_12165</name>
</gene>
<dbReference type="RefSeq" id="XP_018273082.1">
    <property type="nucleotide sequence ID" value="XM_018412084.1"/>
</dbReference>
<dbReference type="Pfam" id="PF24135">
    <property type="entry name" value="DUF7402"/>
    <property type="match status" value="1"/>
</dbReference>
<organism evidence="5 6">
    <name type="scientific">Rhodotorula graminis (strain WP1)</name>
    <dbReference type="NCBI Taxonomy" id="578459"/>
    <lineage>
        <taxon>Eukaryota</taxon>
        <taxon>Fungi</taxon>
        <taxon>Dikarya</taxon>
        <taxon>Basidiomycota</taxon>
        <taxon>Pucciniomycotina</taxon>
        <taxon>Microbotryomycetes</taxon>
        <taxon>Sporidiobolales</taxon>
        <taxon>Sporidiobolaceae</taxon>
        <taxon>Rhodotorula</taxon>
    </lineage>
</organism>
<evidence type="ECO:0000313" key="5">
    <source>
        <dbReference type="EMBL" id="KPV77033.1"/>
    </source>
</evidence>
<dbReference type="InterPro" id="IPR008979">
    <property type="entry name" value="Galactose-bd-like_sf"/>
</dbReference>
<feature type="chain" id="PRO_5008265523" description="N-acetylglucosaminylphosphatidylinositol deacetylase" evidence="3">
    <location>
        <begin position="23"/>
        <end position="514"/>
    </location>
</feature>
<dbReference type="PANTHER" id="PTHR12993">
    <property type="entry name" value="N-ACETYLGLUCOSAMINYL-PHOSPHATIDYLINOSITOL DE-N-ACETYLASE-RELATED"/>
    <property type="match status" value="1"/>
</dbReference>
<evidence type="ECO:0000256" key="3">
    <source>
        <dbReference type="SAM" id="SignalP"/>
    </source>
</evidence>
<dbReference type="Proteomes" id="UP000053890">
    <property type="component" value="Unassembled WGS sequence"/>
</dbReference>
<dbReference type="InterPro" id="IPR003737">
    <property type="entry name" value="GlcNAc_PI_deacetylase-related"/>
</dbReference>
<dbReference type="GO" id="GO:0005783">
    <property type="term" value="C:endoplasmic reticulum"/>
    <property type="evidence" value="ECO:0007669"/>
    <property type="project" value="TreeGrafter"/>
</dbReference>
<dbReference type="GO" id="GO:0000225">
    <property type="term" value="F:N-acetylglucosaminylphosphatidylinositol deacetylase activity"/>
    <property type="evidence" value="ECO:0007669"/>
    <property type="project" value="UniProtKB-EC"/>
</dbReference>
<dbReference type="STRING" id="578459.A0A194S8I2"/>
<feature type="non-terminal residue" evidence="5">
    <location>
        <position position="514"/>
    </location>
</feature>
<dbReference type="EMBL" id="KQ474075">
    <property type="protein sequence ID" value="KPV77033.1"/>
    <property type="molecule type" value="Genomic_DNA"/>
</dbReference>
<evidence type="ECO:0000259" key="4">
    <source>
        <dbReference type="Pfam" id="PF24135"/>
    </source>
</evidence>
<evidence type="ECO:0000256" key="2">
    <source>
        <dbReference type="ARBA" id="ARBA00012176"/>
    </source>
</evidence>
<dbReference type="Gene3D" id="3.40.50.10320">
    <property type="entry name" value="LmbE-like"/>
    <property type="match status" value="1"/>
</dbReference>
<feature type="domain" description="DUF7402" evidence="4">
    <location>
        <begin position="381"/>
        <end position="512"/>
    </location>
</feature>
<name>A0A194S8I2_RHOGW</name>
<accession>A0A194S8I2</accession>
<dbReference type="SUPFAM" id="SSF49785">
    <property type="entry name" value="Galactose-binding domain-like"/>
    <property type="match status" value="1"/>
</dbReference>
<dbReference type="Pfam" id="PF02585">
    <property type="entry name" value="PIG-L"/>
    <property type="match status" value="1"/>
</dbReference>
<comment type="similarity">
    <text evidence="1">Belongs to the PIGL family.</text>
</comment>
<dbReference type="InterPro" id="IPR055826">
    <property type="entry name" value="DUF7402"/>
</dbReference>
<keyword evidence="3" id="KW-0732">Signal</keyword>
<dbReference type="PROSITE" id="PS51257">
    <property type="entry name" value="PROKAR_LIPOPROTEIN"/>
    <property type="match status" value="1"/>
</dbReference>
<dbReference type="InterPro" id="IPR024078">
    <property type="entry name" value="LmbE-like_dom_sf"/>
</dbReference>
<reference evidence="5 6" key="1">
    <citation type="journal article" date="2015" name="Front. Microbiol.">
        <title>Genome sequence of the plant growth promoting endophytic yeast Rhodotorula graminis WP1.</title>
        <authorList>
            <person name="Firrincieli A."/>
            <person name="Otillar R."/>
            <person name="Salamov A."/>
            <person name="Schmutz J."/>
            <person name="Khan Z."/>
            <person name="Redman R.S."/>
            <person name="Fleck N.D."/>
            <person name="Lindquist E."/>
            <person name="Grigoriev I.V."/>
            <person name="Doty S.L."/>
        </authorList>
    </citation>
    <scope>NUCLEOTIDE SEQUENCE [LARGE SCALE GENOMIC DNA]</scope>
    <source>
        <strain evidence="5 6">WP1</strain>
    </source>
</reference>
<dbReference type="Gene3D" id="2.60.120.260">
    <property type="entry name" value="Galactose-binding domain-like"/>
    <property type="match status" value="1"/>
</dbReference>
<dbReference type="SUPFAM" id="SSF102588">
    <property type="entry name" value="LmbE-like"/>
    <property type="match status" value="1"/>
</dbReference>
<proteinExistence type="inferred from homology"/>
<keyword evidence="6" id="KW-1185">Reference proteome</keyword>
<feature type="signal peptide" evidence="3">
    <location>
        <begin position="1"/>
        <end position="22"/>
    </location>
</feature>
<dbReference type="AlphaFoldDB" id="A0A194S8I2"/>
<dbReference type="EC" id="3.5.1.89" evidence="2"/>
<dbReference type="OrthoDB" id="2526946at2759"/>
<sequence length="514" mass="53645">MAARISFALLVLFVLQATSALAAVFSCVGGTVFIIAHPDDDLLFQAPDLQTDVASGACITTVILTAGDSGTSGSSYVLSREQGNGAAYAQMTGVGNTWTEFTTSFGGQQVLVTTLVGAPQIQRVHFRLPDGNMDGSGFPSTGYQSLRNLYFGSISSIRNQPGTATFTLSTLKAALAEILTARQPSWVRTLDNLSDFDAGDHADHLASARIATDVASQFSNASTAGYMGYPAQNFAPTMGLDDGSFIAKCNAFFAYTPYDSAECQSLSECWSAGRGEVYWLLRQYIVSEDLAEQSYIGSAEMPVVLPEDLDNVAPLGQVFASSASGMTVTSVSPSTGSAGLAEFKAFGELCSGCTPGSSIDDGATTTTTSSGVVSGNGAYADLALSAHAFASSSFAQQGADRAVDGVISGYPLNSSAEWASYNERTPWINLTWDAYYMVAQVSLYDRPNLVDQITGAVLVFDDGSFVSTGALYNDGSATNISVPGIVTTSIKMRVTSVSPSTAACGLSEFAVYGS</sequence>
<dbReference type="OMA" id="KVCHDSA"/>
<dbReference type="GeneID" id="28972533"/>
<protein>
    <recommendedName>
        <fullName evidence="2">N-acetylglucosaminylphosphatidylinositol deacetylase</fullName>
        <ecNumber evidence="2">3.5.1.89</ecNumber>
    </recommendedName>
</protein>
<dbReference type="PANTHER" id="PTHR12993:SF23">
    <property type="entry name" value="N-ACETYLGLUCOSAMINYLPHOSPHATIDYLINOSITOL DEACETYLASE"/>
    <property type="match status" value="1"/>
</dbReference>
<evidence type="ECO:0000313" key="6">
    <source>
        <dbReference type="Proteomes" id="UP000053890"/>
    </source>
</evidence>
<evidence type="ECO:0000256" key="1">
    <source>
        <dbReference type="ARBA" id="ARBA00006066"/>
    </source>
</evidence>